<accession>A0ABQ0QD58</accession>
<dbReference type="Proteomes" id="UP001061070">
    <property type="component" value="Unassembled WGS sequence"/>
</dbReference>
<comment type="caution">
    <text evidence="2">The sequence shown here is derived from an EMBL/GenBank/DDBJ whole genome shotgun (WGS) entry which is preliminary data.</text>
</comment>
<protein>
    <recommendedName>
        <fullName evidence="4">DUF2125 domain-containing protein</fullName>
    </recommendedName>
</protein>
<keyword evidence="1" id="KW-0472">Membrane</keyword>
<evidence type="ECO:0000313" key="3">
    <source>
        <dbReference type="Proteomes" id="UP001061070"/>
    </source>
</evidence>
<keyword evidence="1" id="KW-0812">Transmembrane</keyword>
<evidence type="ECO:0000313" key="2">
    <source>
        <dbReference type="EMBL" id="GBR13876.1"/>
    </source>
</evidence>
<reference evidence="2" key="1">
    <citation type="submission" date="2013-04" db="EMBL/GenBank/DDBJ databases">
        <title>The genome sequencing project of 58 acetic acid bacteria.</title>
        <authorList>
            <person name="Okamoto-Kainuma A."/>
            <person name="Ishikawa M."/>
            <person name="Umino S."/>
            <person name="Koizumi Y."/>
            <person name="Shiwa Y."/>
            <person name="Yoshikawa H."/>
            <person name="Matsutani M."/>
            <person name="Matsushita K."/>
        </authorList>
    </citation>
    <scope>NUCLEOTIDE SEQUENCE</scope>
    <source>
        <strain evidence="2">NRIC 0228</strain>
    </source>
</reference>
<dbReference type="InterPro" id="IPR018666">
    <property type="entry name" value="DUF2125"/>
</dbReference>
<proteinExistence type="predicted"/>
<organism evidence="2 3">
    <name type="scientific">Gluconobacter frateurii NRIC 0228</name>
    <dbReference type="NCBI Taxonomy" id="1307946"/>
    <lineage>
        <taxon>Bacteria</taxon>
        <taxon>Pseudomonadati</taxon>
        <taxon>Pseudomonadota</taxon>
        <taxon>Alphaproteobacteria</taxon>
        <taxon>Acetobacterales</taxon>
        <taxon>Acetobacteraceae</taxon>
        <taxon>Gluconobacter</taxon>
    </lineage>
</organism>
<keyword evidence="1" id="KW-1133">Transmembrane helix</keyword>
<evidence type="ECO:0008006" key="4">
    <source>
        <dbReference type="Google" id="ProtNLM"/>
    </source>
</evidence>
<keyword evidence="3" id="KW-1185">Reference proteome</keyword>
<dbReference type="Pfam" id="PF09898">
    <property type="entry name" value="DUF2125"/>
    <property type="match status" value="1"/>
</dbReference>
<gene>
    <name evidence="2" type="ORF">AA0228_2121</name>
</gene>
<name>A0ABQ0QD58_9PROT</name>
<evidence type="ECO:0000256" key="1">
    <source>
        <dbReference type="SAM" id="Phobius"/>
    </source>
</evidence>
<sequence length="355" mass="38458">MNLSPNTTRYLKSGLVMAGIVIALLCADTLFWWRTTDTIEAEIEARRAALETAGWTMTVEQSTRGGWPFGAWVTMTSPHLSHERSIRAPFDAGWSGTRLRVGGLWPDLIQAGFPVLLSGRHAARFIAPTLQLTILSQDLHLRFSADHETTFASPSTQIALTTGFLDQSIALTGVSGRLLTIPNALPDSTRLGLELSAQTLNSPALTSLKLSFRNAHLVAALTPSAQKDASSFFSLGGYDRLLLQTATFSIGSKPDASRLSFSGSLDLPAVTGHLTLNLLNWHNAAEQLLNTASARTALSPDLQAILQHMLREQPSSILKQAQPLVVDLPILNGHFPLSLETLLQNISTQKIDVSH</sequence>
<feature type="transmembrane region" description="Helical" evidence="1">
    <location>
        <begin position="12"/>
        <end position="33"/>
    </location>
</feature>
<dbReference type="EMBL" id="BAQW01000009">
    <property type="protein sequence ID" value="GBR13876.1"/>
    <property type="molecule type" value="Genomic_DNA"/>
</dbReference>